<organism evidence="2 3">
    <name type="scientific">Clostridium paraputrificum</name>
    <dbReference type="NCBI Taxonomy" id="29363"/>
    <lineage>
        <taxon>Bacteria</taxon>
        <taxon>Bacillati</taxon>
        <taxon>Bacillota</taxon>
        <taxon>Clostridia</taxon>
        <taxon>Eubacteriales</taxon>
        <taxon>Clostridiaceae</taxon>
        <taxon>Clostridium</taxon>
    </lineage>
</organism>
<dbReference type="CDD" id="cd04301">
    <property type="entry name" value="NAT_SF"/>
    <property type="match status" value="1"/>
</dbReference>
<comment type="caution">
    <text evidence="2">The sequence shown here is derived from an EMBL/GenBank/DDBJ whole genome shotgun (WGS) entry which is preliminary data.</text>
</comment>
<dbReference type="Gene3D" id="3.40.630.30">
    <property type="match status" value="1"/>
</dbReference>
<dbReference type="GO" id="GO:0016747">
    <property type="term" value="F:acyltransferase activity, transferring groups other than amino-acyl groups"/>
    <property type="evidence" value="ECO:0007669"/>
    <property type="project" value="InterPro"/>
</dbReference>
<dbReference type="InterPro" id="IPR000182">
    <property type="entry name" value="GNAT_dom"/>
</dbReference>
<name>A0A173ZF14_9CLOT</name>
<proteinExistence type="predicted"/>
<dbReference type="OrthoDB" id="9797178at2"/>
<dbReference type="RefSeq" id="WP_027098100.1">
    <property type="nucleotide sequence ID" value="NZ_CABHIH010000002.1"/>
</dbReference>
<dbReference type="EMBL" id="MAPZ01000019">
    <property type="protein sequence ID" value="OBY10437.1"/>
    <property type="molecule type" value="Genomic_DNA"/>
</dbReference>
<dbReference type="AlphaFoldDB" id="A0A173ZF14"/>
<feature type="domain" description="N-acetyltransferase" evidence="1">
    <location>
        <begin position="1"/>
        <end position="157"/>
    </location>
</feature>
<dbReference type="eggNOG" id="COG3153">
    <property type="taxonomic scope" value="Bacteria"/>
</dbReference>
<evidence type="ECO:0000259" key="1">
    <source>
        <dbReference type="PROSITE" id="PS51186"/>
    </source>
</evidence>
<dbReference type="InterPro" id="IPR016181">
    <property type="entry name" value="Acyl_CoA_acyltransferase"/>
</dbReference>
<dbReference type="Pfam" id="PF00583">
    <property type="entry name" value="Acetyltransf_1"/>
    <property type="match status" value="1"/>
</dbReference>
<keyword evidence="3" id="KW-1185">Reference proteome</keyword>
<dbReference type="SUPFAM" id="SSF55729">
    <property type="entry name" value="Acyl-CoA N-acyltransferases (Nat)"/>
    <property type="match status" value="1"/>
</dbReference>
<gene>
    <name evidence="2" type="ORF">CP373A1_07925</name>
</gene>
<accession>A0A173ZF14</accession>
<evidence type="ECO:0000313" key="3">
    <source>
        <dbReference type="Proteomes" id="UP000092714"/>
    </source>
</evidence>
<dbReference type="Proteomes" id="UP000092714">
    <property type="component" value="Unassembled WGS sequence"/>
</dbReference>
<evidence type="ECO:0000313" key="2">
    <source>
        <dbReference type="EMBL" id="OBY10437.1"/>
    </source>
</evidence>
<sequence length="177" mass="20114">MTLSIGKEKIGDGTEIIEMLIKAFEDIEYSDKKEHELVEALRESENYIPELSIVAKVDNKIVGYILCTEVNIINGEDTNKALAIAPFAVLPEYRNKKIGSKMIKRAFTKASKLGYKGIVVLGYKSIFEKYGFKPAWIYDVKAPFDVPEDNYMVKDIKKGYFDNVKGTVEYAEAFKDF</sequence>
<protein>
    <recommendedName>
        <fullName evidence="1">N-acetyltransferase domain-containing protein</fullName>
    </recommendedName>
</protein>
<reference evidence="2 3" key="1">
    <citation type="submission" date="2016-06" db="EMBL/GenBank/DDBJ databases">
        <authorList>
            <person name="Kjaerup R.B."/>
            <person name="Dalgaard T.S."/>
            <person name="Juul-Madsen H.R."/>
        </authorList>
    </citation>
    <scope>NUCLEOTIDE SEQUENCE [LARGE SCALE GENOMIC DNA]</scope>
    <source>
        <strain evidence="2 3">373-A1</strain>
    </source>
</reference>
<dbReference type="PROSITE" id="PS51186">
    <property type="entry name" value="GNAT"/>
    <property type="match status" value="1"/>
</dbReference>
<dbReference type="GeneID" id="42775927"/>